<dbReference type="GeneID" id="59345794"/>
<keyword evidence="2" id="KW-0472">Membrane</keyword>
<accession>A0A8H6STS6</accession>
<comment type="caution">
    <text evidence="3">The sequence shown here is derived from an EMBL/GenBank/DDBJ whole genome shotgun (WGS) entry which is preliminary data.</text>
</comment>
<feature type="compositionally biased region" description="Low complexity" evidence="1">
    <location>
        <begin position="177"/>
        <end position="232"/>
    </location>
</feature>
<gene>
    <name evidence="3" type="ORF">MIND_00655100</name>
</gene>
<feature type="compositionally biased region" description="Low complexity" evidence="1">
    <location>
        <begin position="244"/>
        <end position="259"/>
    </location>
</feature>
<keyword evidence="2" id="KW-1133">Transmembrane helix</keyword>
<proteinExistence type="predicted"/>
<evidence type="ECO:0000313" key="4">
    <source>
        <dbReference type="Proteomes" id="UP000636479"/>
    </source>
</evidence>
<sequence>MAPQPGLEVLGVIRSAAPTRTARCGCADRPPRAYYAAYFERYKVRVPGSASVTPLLPTPMSLHTTLLRLLVPLSLALAVVAGAVAFGVDGLVLGTVDSDAELLVVRGAALLLAAFWGCAAGAVYGYLKKNKAVNDLESGVPLEEKAVLPIVTPATNAPYIPPVQPIVPAPFPTITPTSTTAASTAPRCSPSPASSPTTWRTATAGRSTPPRRPPATATSASTAPRSSPMPSTCEGTCRASTPGATSSASRPSWRSARVSTVRAASPTGPRCGPTSRTPTGAGRTRSPPS</sequence>
<keyword evidence="4" id="KW-1185">Reference proteome</keyword>
<reference evidence="3" key="1">
    <citation type="submission" date="2020-05" db="EMBL/GenBank/DDBJ databases">
        <title>Mycena genomes resolve the evolution of fungal bioluminescence.</title>
        <authorList>
            <person name="Tsai I.J."/>
        </authorList>
    </citation>
    <scope>NUCLEOTIDE SEQUENCE</scope>
    <source>
        <strain evidence="3">171206Taipei</strain>
    </source>
</reference>
<evidence type="ECO:0000256" key="1">
    <source>
        <dbReference type="SAM" id="MobiDB-lite"/>
    </source>
</evidence>
<dbReference type="RefSeq" id="XP_037221199.1">
    <property type="nucleotide sequence ID" value="XM_037363278.1"/>
</dbReference>
<organism evidence="3 4">
    <name type="scientific">Mycena indigotica</name>
    <dbReference type="NCBI Taxonomy" id="2126181"/>
    <lineage>
        <taxon>Eukaryota</taxon>
        <taxon>Fungi</taxon>
        <taxon>Dikarya</taxon>
        <taxon>Basidiomycota</taxon>
        <taxon>Agaricomycotina</taxon>
        <taxon>Agaricomycetes</taxon>
        <taxon>Agaricomycetidae</taxon>
        <taxon>Agaricales</taxon>
        <taxon>Marasmiineae</taxon>
        <taxon>Mycenaceae</taxon>
        <taxon>Mycena</taxon>
    </lineage>
</organism>
<feature type="transmembrane region" description="Helical" evidence="2">
    <location>
        <begin position="108"/>
        <end position="127"/>
    </location>
</feature>
<keyword evidence="2" id="KW-0812">Transmembrane</keyword>
<dbReference type="AlphaFoldDB" id="A0A8H6STS6"/>
<dbReference type="Proteomes" id="UP000636479">
    <property type="component" value="Unassembled WGS sequence"/>
</dbReference>
<name>A0A8H6STS6_9AGAR</name>
<dbReference type="EMBL" id="JACAZF010000005">
    <property type="protein sequence ID" value="KAF7304227.1"/>
    <property type="molecule type" value="Genomic_DNA"/>
</dbReference>
<feature type="region of interest" description="Disordered" evidence="1">
    <location>
        <begin position="177"/>
        <end position="289"/>
    </location>
</feature>
<evidence type="ECO:0000313" key="3">
    <source>
        <dbReference type="EMBL" id="KAF7304227.1"/>
    </source>
</evidence>
<protein>
    <submittedName>
        <fullName evidence="3">Uncharacterized protein</fullName>
    </submittedName>
</protein>
<evidence type="ECO:0000256" key="2">
    <source>
        <dbReference type="SAM" id="Phobius"/>
    </source>
</evidence>
<feature type="transmembrane region" description="Helical" evidence="2">
    <location>
        <begin position="66"/>
        <end position="88"/>
    </location>
</feature>